<dbReference type="AlphaFoldDB" id="E0W2W6"/>
<accession>E0W2W6</accession>
<evidence type="ECO:0000313" key="2">
    <source>
        <dbReference type="EnsemblMetazoa" id="PHUM598300-PA"/>
    </source>
</evidence>
<dbReference type="EMBL" id="DS235880">
    <property type="protein sequence ID" value="EEB19972.1"/>
    <property type="molecule type" value="Genomic_DNA"/>
</dbReference>
<reference evidence="1" key="1">
    <citation type="submission" date="2007-04" db="EMBL/GenBank/DDBJ databases">
        <title>Annotation of Pediculus humanus corporis strain USDA.</title>
        <authorList>
            <person name="Kirkness E."/>
            <person name="Hannick L."/>
            <person name="Hass B."/>
            <person name="Bruggner R."/>
            <person name="Lawson D."/>
            <person name="Bidwell S."/>
            <person name="Joardar V."/>
            <person name="Caler E."/>
            <person name="Walenz B."/>
            <person name="Inman J."/>
            <person name="Schobel S."/>
            <person name="Galinsky K."/>
            <person name="Amedeo P."/>
            <person name="Strausberg R."/>
        </authorList>
    </citation>
    <scope>NUCLEOTIDE SEQUENCE</scope>
    <source>
        <strain evidence="1">USDA</strain>
    </source>
</reference>
<dbReference type="CTD" id="8236846"/>
<reference evidence="2" key="3">
    <citation type="submission" date="2021-02" db="UniProtKB">
        <authorList>
            <consortium name="EnsemblMetazoa"/>
        </authorList>
    </citation>
    <scope>IDENTIFICATION</scope>
    <source>
        <strain evidence="2">USDA</strain>
    </source>
</reference>
<reference evidence="1" key="2">
    <citation type="submission" date="2007-04" db="EMBL/GenBank/DDBJ databases">
        <title>The genome of the human body louse.</title>
        <authorList>
            <consortium name="The Human Body Louse Genome Consortium"/>
            <person name="Kirkness E."/>
            <person name="Walenz B."/>
            <person name="Hass B."/>
            <person name="Bruggner R."/>
            <person name="Strausberg R."/>
        </authorList>
    </citation>
    <scope>NUCLEOTIDE SEQUENCE</scope>
    <source>
        <strain evidence="1">USDA</strain>
    </source>
</reference>
<evidence type="ECO:0000313" key="1">
    <source>
        <dbReference type="EMBL" id="EEB19972.1"/>
    </source>
</evidence>
<dbReference type="VEuPathDB" id="VectorBase:PHUM598300"/>
<sequence>MSSPVMKSSRKNLIFFWNVFGNVSKEGVKRIAGKSGCCYKKRTPPPPHLHLTKSFDYLKFFNDSSMSAEAK</sequence>
<dbReference type="EnsemblMetazoa" id="PHUM598300-RA">
    <property type="protein sequence ID" value="PHUM598300-PA"/>
    <property type="gene ID" value="PHUM598300"/>
</dbReference>
<dbReference type="InParanoid" id="E0W2W6"/>
<proteinExistence type="predicted"/>
<dbReference type="Proteomes" id="UP000009046">
    <property type="component" value="Unassembled WGS sequence"/>
</dbReference>
<protein>
    <submittedName>
        <fullName evidence="1 2">Uncharacterized protein</fullName>
    </submittedName>
</protein>
<name>E0W2W6_PEDHC</name>
<keyword evidence="3" id="KW-1185">Reference proteome</keyword>
<dbReference type="GeneID" id="8236846"/>
<dbReference type="RefSeq" id="XP_002432710.1">
    <property type="nucleotide sequence ID" value="XM_002432665.1"/>
</dbReference>
<dbReference type="EMBL" id="AAZO01007296">
    <property type="status" value="NOT_ANNOTATED_CDS"/>
    <property type="molecule type" value="Genomic_DNA"/>
</dbReference>
<dbReference type="HOGENOM" id="CLU_2743085_0_0_1"/>
<evidence type="ECO:0000313" key="3">
    <source>
        <dbReference type="Proteomes" id="UP000009046"/>
    </source>
</evidence>
<gene>
    <name evidence="2" type="primary">8236846</name>
    <name evidence="1" type="ORF">Phum_PHUM598300</name>
</gene>
<dbReference type="KEGG" id="phu:Phum_PHUM598300"/>
<organism>
    <name type="scientific">Pediculus humanus subsp. corporis</name>
    <name type="common">Body louse</name>
    <dbReference type="NCBI Taxonomy" id="121224"/>
    <lineage>
        <taxon>Eukaryota</taxon>
        <taxon>Metazoa</taxon>
        <taxon>Ecdysozoa</taxon>
        <taxon>Arthropoda</taxon>
        <taxon>Hexapoda</taxon>
        <taxon>Insecta</taxon>
        <taxon>Pterygota</taxon>
        <taxon>Neoptera</taxon>
        <taxon>Paraneoptera</taxon>
        <taxon>Psocodea</taxon>
        <taxon>Troctomorpha</taxon>
        <taxon>Phthiraptera</taxon>
        <taxon>Anoplura</taxon>
        <taxon>Pediculidae</taxon>
        <taxon>Pediculus</taxon>
    </lineage>
</organism>